<dbReference type="Proteomes" id="UP001412067">
    <property type="component" value="Unassembled WGS sequence"/>
</dbReference>
<dbReference type="EMBL" id="JBBWWR010000003">
    <property type="protein sequence ID" value="KAK8969241.1"/>
    <property type="molecule type" value="Genomic_DNA"/>
</dbReference>
<dbReference type="PANTHER" id="PTHR46756">
    <property type="entry name" value="TRANSGELIN"/>
    <property type="match status" value="1"/>
</dbReference>
<protein>
    <submittedName>
        <fullName evidence="1">Uncharacterized protein</fullName>
    </submittedName>
</protein>
<dbReference type="InterPro" id="IPR036872">
    <property type="entry name" value="CH_dom_sf"/>
</dbReference>
<keyword evidence="2" id="KW-1185">Reference proteome</keyword>
<evidence type="ECO:0000313" key="1">
    <source>
        <dbReference type="EMBL" id="KAK8969241.1"/>
    </source>
</evidence>
<organism evidence="1 2">
    <name type="scientific">Platanthera guangdongensis</name>
    <dbReference type="NCBI Taxonomy" id="2320717"/>
    <lineage>
        <taxon>Eukaryota</taxon>
        <taxon>Viridiplantae</taxon>
        <taxon>Streptophyta</taxon>
        <taxon>Embryophyta</taxon>
        <taxon>Tracheophyta</taxon>
        <taxon>Spermatophyta</taxon>
        <taxon>Magnoliopsida</taxon>
        <taxon>Liliopsida</taxon>
        <taxon>Asparagales</taxon>
        <taxon>Orchidaceae</taxon>
        <taxon>Orchidoideae</taxon>
        <taxon>Orchideae</taxon>
        <taxon>Orchidinae</taxon>
        <taxon>Platanthera</taxon>
    </lineage>
</organism>
<dbReference type="Gene3D" id="1.10.418.10">
    <property type="entry name" value="Calponin-like domain"/>
    <property type="match status" value="1"/>
</dbReference>
<dbReference type="PANTHER" id="PTHR46756:SF18">
    <property type="entry name" value="GAS2-LIKE PROTEIN PICKLED EGGS"/>
    <property type="match status" value="1"/>
</dbReference>
<proteinExistence type="predicted"/>
<reference evidence="1 2" key="1">
    <citation type="journal article" date="2022" name="Nat. Plants">
        <title>Genomes of leafy and leafless Platanthera orchids illuminate the evolution of mycoheterotrophy.</title>
        <authorList>
            <person name="Li M.H."/>
            <person name="Liu K.W."/>
            <person name="Li Z."/>
            <person name="Lu H.C."/>
            <person name="Ye Q.L."/>
            <person name="Zhang D."/>
            <person name="Wang J.Y."/>
            <person name="Li Y.F."/>
            <person name="Zhong Z.M."/>
            <person name="Liu X."/>
            <person name="Yu X."/>
            <person name="Liu D.K."/>
            <person name="Tu X.D."/>
            <person name="Liu B."/>
            <person name="Hao Y."/>
            <person name="Liao X.Y."/>
            <person name="Jiang Y.T."/>
            <person name="Sun W.H."/>
            <person name="Chen J."/>
            <person name="Chen Y.Q."/>
            <person name="Ai Y."/>
            <person name="Zhai J.W."/>
            <person name="Wu S.S."/>
            <person name="Zhou Z."/>
            <person name="Hsiao Y.Y."/>
            <person name="Wu W.L."/>
            <person name="Chen Y.Y."/>
            <person name="Lin Y.F."/>
            <person name="Hsu J.L."/>
            <person name="Li C.Y."/>
            <person name="Wang Z.W."/>
            <person name="Zhao X."/>
            <person name="Zhong W.Y."/>
            <person name="Ma X.K."/>
            <person name="Ma L."/>
            <person name="Huang J."/>
            <person name="Chen G.Z."/>
            <person name="Huang M.Z."/>
            <person name="Huang L."/>
            <person name="Peng D.H."/>
            <person name="Luo Y.B."/>
            <person name="Zou S.Q."/>
            <person name="Chen S.P."/>
            <person name="Lan S."/>
            <person name="Tsai W.C."/>
            <person name="Van de Peer Y."/>
            <person name="Liu Z.J."/>
        </authorList>
    </citation>
    <scope>NUCLEOTIDE SEQUENCE [LARGE SCALE GENOMIC DNA]</scope>
    <source>
        <strain evidence="1">Lor288</strain>
    </source>
</reference>
<comment type="caution">
    <text evidence="1">The sequence shown here is derived from an EMBL/GenBank/DDBJ whole genome shotgun (WGS) entry which is preliminary data.</text>
</comment>
<gene>
    <name evidence="1" type="ORF">KSP40_PGU005203</name>
</gene>
<name>A0ABR2MYR3_9ASPA</name>
<dbReference type="CDD" id="cd00014">
    <property type="entry name" value="CH_SF"/>
    <property type="match status" value="1"/>
</dbReference>
<accession>A0ABR2MYR3</accession>
<dbReference type="SUPFAM" id="SSF47576">
    <property type="entry name" value="Calponin-homology domain, CH-domain"/>
    <property type="match status" value="1"/>
</dbReference>
<evidence type="ECO:0000313" key="2">
    <source>
        <dbReference type="Proteomes" id="UP001412067"/>
    </source>
</evidence>
<sequence>MRVTQTRIWLGEVLHVRFDEDVGIADLLADGELLALFGTVVVVGKILFSPPPLFWGVGFPVICQILGLTGIDLFSPTDAVDKRDVRRVCMCIRSLSKKARVKKLEVPDFDIVTCNVLMPTNLVGGICRNLELSQYSSSVSNASSPEVFGLKNLFVEHSQVSDSGFDKVESFIDLEFESPLLGVSYDAAHVTDIVEETSHVLSLVDEKTLHETCFKNSVRDRNHYEHVDENLHELLDESIGSCYSSSRETDTIPISSFIENDCARLIQSDDRYYPGQRKCRRDSIDTLISSSFNGSKFKCYSSSSMRSTCIVEHIEDQEKNVSKSNFMIDFTEAVINTSSRLKSDTEVSSEVDDAERVDVTNHSCINFSQPNSLRESSMSKDLDVLRVSESSEIFPCSAFASERIPNFDFCRYDLFVRSRNNFEIKAKSFQIGDVLPISISDFREGREAASDENFSVGKQVVPCTHVTFAEPNNVTRAILDTTVYQKDSIITDELCKNKHRDGRTVRNQVLKSVAGIITLVGALALLLHVSGQKKGREKNNETVVPVLVQKQNQELFIKRKASFGVATVAAPGIWKGKAWGLETLRSASFSDCLWMQTLPLGVCIKHVYLFFEV</sequence>